<evidence type="ECO:0000313" key="3">
    <source>
        <dbReference type="Proteomes" id="UP001215280"/>
    </source>
</evidence>
<feature type="compositionally biased region" description="Acidic residues" evidence="1">
    <location>
        <begin position="1084"/>
        <end position="1093"/>
    </location>
</feature>
<dbReference type="PANTHER" id="PTHR13361:SF1">
    <property type="entry name" value="WW DOMAIN-BINDING PROTEIN 11"/>
    <property type="match status" value="1"/>
</dbReference>
<feature type="compositionally biased region" description="Low complexity" evidence="1">
    <location>
        <begin position="9"/>
        <end position="29"/>
    </location>
</feature>
<sequence>MAAAPIPPSTTTAMGSTVSDTPMTSTTTSLGRGDEAAGVEEGLKGRVRGTTRIATGYKGKALRSWPQLPPEVIRLIATFHLHLLTAPLPLTWDFPVPDDALRRFAGLARWDMGVPVQTPAVDSSSSSSTRHTHAGEHEHDEPHDAHAHARFLDAREAQVRAAREEQTKAVRHPWAERLIYTAARDMRALEGLMSVCPQWGGAVEHHPFWEAAISVYDPHGVCNHFGWLQPPAPPQHSSSTAAAPTRATPYHHFRNLFAVSCLPCRISAPRTPHGLGHARRSAHVPRLGPVPLCRDHWERRRARFCGVCLRDGDLQRQVRGEAVARAKDDLARAEGAIQAARQHRMPERALEPLWEQREAAIEALRAADAADRLGTQVSEAVGVSEDEPTFPGVYATCRSCRKEWLWRYALVAAGVDEREEGGEPDAEREQERIKDRDGRGVELMRALGMSASRPGVFSPPDPLLRSTLAAFVDLAEGTVHHVLVFAGERAWLRAQTRWAELMGQALAARKFNAGAGGGGGGERGYAGYATTRLVKSADRPRGRGRSPSPESVEGDFAADFEGRGRGRTDAYENNAANADVYRNAGYTNTSADDYEEEEDYDDSELEDELSEDEDEMAVALETSVKELALGDWARGRVLDGAWVAPADVYYGLRVGGLDTPDDPVKAVHPVPWAVSPPPSPPGHATSTAVPAPLPPGAPPTTHPGPPAPPPPTYALAEAAHAAHMRQMRVVLLPAFRNVVRRVIVECALDAREGGAGAGGVLDPAMRAARMSLADVVREVREEEGVWFDGVDWSERRRNARAEAREREATGAEEERRHRAEGSDDSSAGTPRTSDTSPVLSTSTLGTTPSPPPLGEHPKDKNAAALHEERQRELAKEAQERQPTIAVMPVLDPPRLLRPIPHVPETIAHLPQFSMDALRTVWREACAPLYHCRCSICERAMAAAQVAQGAGYTAKPATAAPAPTTAAPDEGPVVVQLPAEEESGGRGADSVVSLVDDDGLTAQERYWRQVEEEEGPGAREREMELVTELAYRMAREDGLLDDVSDDYSELDDFEEEEGAALAKYALGPAPAAWVAGGGRKRSVDELEPDGNADDEQAHTAGRGGTPPKRARTGERDYNTIRIVKRGSEELDADEGDAETASAGSASKRARVEADAADSPPMSSTPGTLSGEESTMSTVAHEAEMRRRMRNNVVARAGHPPI</sequence>
<feature type="compositionally biased region" description="Pro residues" evidence="1">
    <location>
        <begin position="691"/>
        <end position="712"/>
    </location>
</feature>
<evidence type="ECO:0000313" key="2">
    <source>
        <dbReference type="EMBL" id="KAJ7743052.1"/>
    </source>
</evidence>
<dbReference type="AlphaFoldDB" id="A0AAD7N225"/>
<feature type="region of interest" description="Disordered" evidence="1">
    <location>
        <begin position="1"/>
        <end position="37"/>
    </location>
</feature>
<feature type="compositionally biased region" description="Polar residues" evidence="1">
    <location>
        <begin position="1159"/>
        <end position="1175"/>
    </location>
</feature>
<feature type="compositionally biased region" description="Basic and acidic residues" evidence="1">
    <location>
        <begin position="133"/>
        <end position="145"/>
    </location>
</feature>
<name>A0AAD7N225_9AGAR</name>
<evidence type="ECO:0000256" key="1">
    <source>
        <dbReference type="SAM" id="MobiDB-lite"/>
    </source>
</evidence>
<gene>
    <name evidence="2" type="ORF">DFH07DRAFT_979786</name>
</gene>
<feature type="compositionally biased region" description="Basic and acidic residues" evidence="1">
    <location>
        <begin position="560"/>
        <end position="570"/>
    </location>
</feature>
<feature type="region of interest" description="Disordered" evidence="1">
    <location>
        <begin position="536"/>
        <end position="608"/>
    </location>
</feature>
<feature type="compositionally biased region" description="Polar residues" evidence="1">
    <location>
        <begin position="824"/>
        <end position="834"/>
    </location>
</feature>
<feature type="region of interest" description="Disordered" evidence="1">
    <location>
        <begin position="668"/>
        <end position="712"/>
    </location>
</feature>
<accession>A0AAD7N225</accession>
<comment type="caution">
    <text evidence="2">The sequence shown here is derived from an EMBL/GenBank/DDBJ whole genome shotgun (WGS) entry which is preliminary data.</text>
</comment>
<feature type="compositionally biased region" description="Basic and acidic residues" evidence="1">
    <location>
        <begin position="800"/>
        <end position="821"/>
    </location>
</feature>
<feature type="region of interest" description="Disordered" evidence="1">
    <location>
        <begin position="118"/>
        <end position="145"/>
    </location>
</feature>
<feature type="compositionally biased region" description="Low complexity" evidence="1">
    <location>
        <begin position="835"/>
        <end position="847"/>
    </location>
</feature>
<keyword evidence="3" id="KW-1185">Reference proteome</keyword>
<dbReference type="Proteomes" id="UP001215280">
    <property type="component" value="Unassembled WGS sequence"/>
</dbReference>
<feature type="compositionally biased region" description="Basic and acidic residues" evidence="1">
    <location>
        <begin position="855"/>
        <end position="879"/>
    </location>
</feature>
<proteinExistence type="predicted"/>
<dbReference type="PANTHER" id="PTHR13361">
    <property type="entry name" value="WW DOMAIN-BINDING PROTEIN 11"/>
    <property type="match status" value="1"/>
</dbReference>
<protein>
    <submittedName>
        <fullName evidence="2">Uncharacterized protein</fullName>
    </submittedName>
</protein>
<organism evidence="2 3">
    <name type="scientific">Mycena maculata</name>
    <dbReference type="NCBI Taxonomy" id="230809"/>
    <lineage>
        <taxon>Eukaryota</taxon>
        <taxon>Fungi</taxon>
        <taxon>Dikarya</taxon>
        <taxon>Basidiomycota</taxon>
        <taxon>Agaricomycotina</taxon>
        <taxon>Agaricomycetes</taxon>
        <taxon>Agaricomycetidae</taxon>
        <taxon>Agaricales</taxon>
        <taxon>Marasmiineae</taxon>
        <taxon>Mycenaceae</taxon>
        <taxon>Mycena</taxon>
    </lineage>
</organism>
<feature type="region of interest" description="Disordered" evidence="1">
    <location>
        <begin position="800"/>
        <end position="885"/>
    </location>
</feature>
<dbReference type="GO" id="GO:0005681">
    <property type="term" value="C:spliceosomal complex"/>
    <property type="evidence" value="ECO:0007669"/>
    <property type="project" value="TreeGrafter"/>
</dbReference>
<feature type="region of interest" description="Disordered" evidence="1">
    <location>
        <begin position="1074"/>
        <end position="1175"/>
    </location>
</feature>
<dbReference type="EMBL" id="JARJLG010000114">
    <property type="protein sequence ID" value="KAJ7743052.1"/>
    <property type="molecule type" value="Genomic_DNA"/>
</dbReference>
<reference evidence="2" key="1">
    <citation type="submission" date="2023-03" db="EMBL/GenBank/DDBJ databases">
        <title>Massive genome expansion in bonnet fungi (Mycena s.s.) driven by repeated elements and novel gene families across ecological guilds.</title>
        <authorList>
            <consortium name="Lawrence Berkeley National Laboratory"/>
            <person name="Harder C.B."/>
            <person name="Miyauchi S."/>
            <person name="Viragh M."/>
            <person name="Kuo A."/>
            <person name="Thoen E."/>
            <person name="Andreopoulos B."/>
            <person name="Lu D."/>
            <person name="Skrede I."/>
            <person name="Drula E."/>
            <person name="Henrissat B."/>
            <person name="Morin E."/>
            <person name="Kohler A."/>
            <person name="Barry K."/>
            <person name="LaButti K."/>
            <person name="Morin E."/>
            <person name="Salamov A."/>
            <person name="Lipzen A."/>
            <person name="Mereny Z."/>
            <person name="Hegedus B."/>
            <person name="Baldrian P."/>
            <person name="Stursova M."/>
            <person name="Weitz H."/>
            <person name="Taylor A."/>
            <person name="Grigoriev I.V."/>
            <person name="Nagy L.G."/>
            <person name="Martin F."/>
            <person name="Kauserud H."/>
        </authorList>
    </citation>
    <scope>NUCLEOTIDE SEQUENCE</scope>
    <source>
        <strain evidence="2">CBHHK188m</strain>
    </source>
</reference>
<feature type="compositionally biased region" description="Acidic residues" evidence="1">
    <location>
        <begin position="592"/>
        <end position="608"/>
    </location>
</feature>